<evidence type="ECO:0000256" key="5">
    <source>
        <dbReference type="ARBA" id="ARBA00023134"/>
    </source>
</evidence>
<evidence type="ECO:0000256" key="2">
    <source>
        <dbReference type="ARBA" id="ARBA00004496"/>
    </source>
</evidence>
<keyword evidence="6" id="KW-0539">Nucleus</keyword>
<protein>
    <submittedName>
        <fullName evidence="9">(Atlantic silverside) hypothetical protein</fullName>
    </submittedName>
</protein>
<dbReference type="Proteomes" id="UP000677803">
    <property type="component" value="Unassembled WGS sequence"/>
</dbReference>
<keyword evidence="5" id="KW-0342">GTP-binding</keyword>
<proteinExistence type="predicted"/>
<sequence length="1661" mass="187164">MSFKLSKRLSSKKKKPPKDNVQNDILQKLGLDTYSTAPLDPASILDISTWTLEEKAPLEVKDLPNAFLRRLWLLSQDARSPRCLSQQDNPNNDDNLPGEKFNGNDDEGQFAINSIDLVTSVYKSANSFLQQDMTVRMVQCQFAVPLVIPSTDPAEPSNFLMWPLRGVFSQWRSHALDGNARVQESNLASISMPMVSCVRLGRCSISKSQTLNYVLNGLQAHQETFVHKGMEGGKIPRRISNGLVEIGWHLPSGEIDKDVFPVPVVVSNLRGDASTHEKSLSLLCQASSAVVVFCGDLREREKQLLVSCINMASKIILIDLTDMEMKKESTVGFVDVSLKQQMGLPEENVLSGSNLTEEEVANELCKTLKSMLPDKLKFVTLEAASKLALDIGLSVDEGPICKKAMAIVEEMLTGLDQGYADFRMKQLPLQGQMWGKLAKLDKDECKQKKQGKEIDPELQREKKDVIAHLSSYKMTPAMKIFIDALFTRDKTERTFFLTWLKLRLHLMQIEKQKQTETEDGMPEPLEEFGNGDRESVADSDSFCSVSTIDEKTEDPPVSTEPQASEEHCSNEEISHQISDDQTCHVDTAENGTWNCGGEHHDQLEPTSTQSDSASSAKLQMSDEASNEAHKTLFSHLPEPDPPSLGPEHFLREMGLIFELTHISPSSGNQKVLGLPSLATDLLLYGVPLEILDGDASNIPLCWLGCVFAELKRRLPQEQLRMRVLTNLGVHDAMNGEVLSASFGLKFPNSTGRMSKGVYMMALCVPDKLKIDLECDFLLVIDVEGLCSVSADKTPNTVIHDNEMATLATGLSDVLLQNISPHSDEVETTLSVMVGALLRTKEHDSLPICQLLTQDEDLNSKLQTSQLSHISEILHTENEDSGGADNQSGTMTITCVKGPWSNRCVSVPVDTHYSKAVLKLKENLFQALKSCAAKSKPSGLPEFMGHLCAIWDAVRSESFYIGLKDTDIALAFALLCAEFSIWEASLRENMENWLREASLKIFSTKVSDAAVQKDLLDEMKDKARKEVQSEINKMGSKVDTYLKEKDVLKSNTEVFRKILMSNVIKLQNQVEEEIMQRLETITENHCSLTQLRSFESLLEEEQEFKLLALTETSKSTKILLQDNELEEEFEDVWSKTLSKFNFRPSETDDITSAVLETLRQNLISRDLEKHEKKLDTFGENQNSDFQVYDEHFGYRSRLKHMFEDNNRQQRLEAQETASKVIDECNQFIADKCSLPADFTCSYIVELLENVEKSLKEKSMEIRSAFEVDLKIYLCNAACQDFQKLHDRFSKDRELLMSISANKNRYLAEFIYLFRKRDQCQRVARAFTSMIIKPTVLDYINGPLGVQIAEEIKDKAVQYQSPQAFQRSLLEELIKEDHFGSFVEYLLTYDIFRQRKIHETVVAHLSESKILGKWRQQRLGEIVGKVASAVSQITEGSNGILSDTKPLLETVCLILEGDSHVCVTKEPLDGPLFSITTEWDRFVKCLIELLATLRLDLVQEFSQNVNIIKLLNCLPVQPQDYLFKRVKGCAEQCPLCGAPCENEELGHEIHKASLHRPKGLLPNDSHSVPSTSCTNQSNTKDPQDLSMICKDVHSLHPNWSNSSDDPKSQKGSHYWRYVLARFNEKFAEEFNQEPAMIPEEWKKITQEDALDSLKEVFPNKDDS</sequence>
<dbReference type="InterPro" id="IPR057365">
    <property type="entry name" value="URGCP"/>
</dbReference>
<name>A0A8S4BS54_9TELE</name>
<dbReference type="Pfam" id="PF25683">
    <property type="entry name" value="URGCP_GTPase"/>
    <property type="match status" value="1"/>
</dbReference>
<dbReference type="PANTHER" id="PTHR22796">
    <property type="entry name" value="URG4-RELATED"/>
    <property type="match status" value="1"/>
</dbReference>
<reference evidence="9" key="1">
    <citation type="submission" date="2021-05" db="EMBL/GenBank/DDBJ databases">
        <authorList>
            <person name="Tigano A."/>
        </authorList>
    </citation>
    <scope>NUCLEOTIDE SEQUENCE</scope>
</reference>
<dbReference type="GO" id="GO:0005737">
    <property type="term" value="C:cytoplasm"/>
    <property type="evidence" value="ECO:0007669"/>
    <property type="project" value="UniProtKB-SubCell"/>
</dbReference>
<feature type="region of interest" description="Disordered" evidence="7">
    <location>
        <begin position="82"/>
        <end position="103"/>
    </location>
</feature>
<keyword evidence="4" id="KW-0547">Nucleotide-binding</keyword>
<evidence type="ECO:0000256" key="4">
    <source>
        <dbReference type="ARBA" id="ARBA00022741"/>
    </source>
</evidence>
<feature type="region of interest" description="Disordered" evidence="7">
    <location>
        <begin position="594"/>
        <end position="647"/>
    </location>
</feature>
<comment type="caution">
    <text evidence="9">The sequence shown here is derived from an EMBL/GenBank/DDBJ whole genome shotgun (WGS) entry which is preliminary data.</text>
</comment>
<evidence type="ECO:0000256" key="3">
    <source>
        <dbReference type="ARBA" id="ARBA00022490"/>
    </source>
</evidence>
<feature type="compositionally biased region" description="Acidic residues" evidence="7">
    <location>
        <begin position="517"/>
        <end position="526"/>
    </location>
</feature>
<feature type="region of interest" description="Disordered" evidence="7">
    <location>
        <begin position="512"/>
        <end position="579"/>
    </location>
</feature>
<comment type="subcellular location">
    <subcellularLocation>
        <location evidence="2">Cytoplasm</location>
    </subcellularLocation>
    <subcellularLocation>
        <location evidence="1">Nucleus</location>
    </subcellularLocation>
</comment>
<evidence type="ECO:0000256" key="1">
    <source>
        <dbReference type="ARBA" id="ARBA00004123"/>
    </source>
</evidence>
<feature type="domain" description="VLIG-type G" evidence="8">
    <location>
        <begin position="718"/>
        <end position="853"/>
    </location>
</feature>
<dbReference type="InterPro" id="IPR030383">
    <property type="entry name" value="G_VLIG_dom"/>
</dbReference>
<gene>
    <name evidence="9" type="ORF">MMEN_LOCUS18377</name>
</gene>
<dbReference type="PROSITE" id="PS51717">
    <property type="entry name" value="G_VLIG"/>
    <property type="match status" value="1"/>
</dbReference>
<dbReference type="OrthoDB" id="1597724at2759"/>
<accession>A0A8S4BS54</accession>
<dbReference type="GO" id="GO:0005525">
    <property type="term" value="F:GTP binding"/>
    <property type="evidence" value="ECO:0007669"/>
    <property type="project" value="UniProtKB-KW"/>
</dbReference>
<evidence type="ECO:0000313" key="9">
    <source>
        <dbReference type="EMBL" id="CAG6003057.1"/>
    </source>
</evidence>
<dbReference type="PANTHER" id="PTHR22796:SF7">
    <property type="entry name" value="INTERFERON-INDUCED VERY LARGE GTPASE 1-LIKE"/>
    <property type="match status" value="1"/>
</dbReference>
<feature type="compositionally biased region" description="Basic residues" evidence="7">
    <location>
        <begin position="1"/>
        <end position="16"/>
    </location>
</feature>
<dbReference type="Pfam" id="PF25974">
    <property type="entry name" value="URGCP_9th"/>
    <property type="match status" value="1"/>
</dbReference>
<organism evidence="9 10">
    <name type="scientific">Menidia menidia</name>
    <name type="common">Atlantic silverside</name>
    <dbReference type="NCBI Taxonomy" id="238744"/>
    <lineage>
        <taxon>Eukaryota</taxon>
        <taxon>Metazoa</taxon>
        <taxon>Chordata</taxon>
        <taxon>Craniata</taxon>
        <taxon>Vertebrata</taxon>
        <taxon>Euteleostomi</taxon>
        <taxon>Actinopterygii</taxon>
        <taxon>Neopterygii</taxon>
        <taxon>Teleostei</taxon>
        <taxon>Neoteleostei</taxon>
        <taxon>Acanthomorphata</taxon>
        <taxon>Ovalentaria</taxon>
        <taxon>Atherinomorphae</taxon>
        <taxon>Atheriniformes</taxon>
        <taxon>Atherinopsidae</taxon>
        <taxon>Menidiinae</taxon>
        <taxon>Menidia</taxon>
    </lineage>
</organism>
<keyword evidence="3" id="KW-0963">Cytoplasm</keyword>
<evidence type="ECO:0000256" key="7">
    <source>
        <dbReference type="SAM" id="MobiDB-lite"/>
    </source>
</evidence>
<dbReference type="GO" id="GO:0005634">
    <property type="term" value="C:nucleus"/>
    <property type="evidence" value="ECO:0007669"/>
    <property type="project" value="UniProtKB-SubCell"/>
</dbReference>
<feature type="compositionally biased region" description="Basic and acidic residues" evidence="7">
    <location>
        <begin position="564"/>
        <end position="579"/>
    </location>
</feature>
<keyword evidence="10" id="KW-1185">Reference proteome</keyword>
<dbReference type="Pfam" id="PF25496">
    <property type="entry name" value="URGCP"/>
    <property type="match status" value="1"/>
</dbReference>
<dbReference type="EMBL" id="CAJRST010037777">
    <property type="protein sequence ID" value="CAG6003057.1"/>
    <property type="molecule type" value="Genomic_DNA"/>
</dbReference>
<dbReference type="InterPro" id="IPR058641">
    <property type="entry name" value="GVIN1_dom"/>
</dbReference>
<evidence type="ECO:0000256" key="6">
    <source>
        <dbReference type="ARBA" id="ARBA00023242"/>
    </source>
</evidence>
<evidence type="ECO:0000313" key="10">
    <source>
        <dbReference type="Proteomes" id="UP000677803"/>
    </source>
</evidence>
<evidence type="ECO:0000259" key="8">
    <source>
        <dbReference type="PROSITE" id="PS51717"/>
    </source>
</evidence>
<feature type="compositionally biased region" description="Polar residues" evidence="7">
    <location>
        <begin position="604"/>
        <end position="618"/>
    </location>
</feature>
<feature type="region of interest" description="Disordered" evidence="7">
    <location>
        <begin position="1"/>
        <end position="24"/>
    </location>
</feature>